<organism evidence="2 3">
    <name type="scientific">Colletotrichum siamense</name>
    <name type="common">Anthracnose fungus</name>
    <dbReference type="NCBI Taxonomy" id="690259"/>
    <lineage>
        <taxon>Eukaryota</taxon>
        <taxon>Fungi</taxon>
        <taxon>Dikarya</taxon>
        <taxon>Ascomycota</taxon>
        <taxon>Pezizomycotina</taxon>
        <taxon>Sordariomycetes</taxon>
        <taxon>Hypocreomycetidae</taxon>
        <taxon>Glomerellales</taxon>
        <taxon>Glomerellaceae</taxon>
        <taxon>Colletotrichum</taxon>
        <taxon>Colletotrichum gloeosporioides species complex</taxon>
    </lineage>
</organism>
<comment type="caution">
    <text evidence="2">The sequence shown here is derived from an EMBL/GenBank/DDBJ whole genome shotgun (WGS) entry which is preliminary data.</text>
</comment>
<accession>A0A9P5BSD8</accession>
<feature type="region of interest" description="Disordered" evidence="1">
    <location>
        <begin position="72"/>
        <end position="97"/>
    </location>
</feature>
<dbReference type="EMBL" id="QPMT01000055">
    <property type="protein sequence ID" value="KAF4848176.1"/>
    <property type="molecule type" value="Genomic_DNA"/>
</dbReference>
<protein>
    <submittedName>
        <fullName evidence="2">Uncharacterized protein</fullName>
    </submittedName>
</protein>
<dbReference type="Proteomes" id="UP000711996">
    <property type="component" value="Unassembled WGS sequence"/>
</dbReference>
<proteinExistence type="predicted"/>
<evidence type="ECO:0000313" key="3">
    <source>
        <dbReference type="Proteomes" id="UP000711996"/>
    </source>
</evidence>
<sequence length="97" mass="11354">MFCFLRKRVETELRMDFTPSFRQSRRDHPMSIFDFLPMATTSSSSEPSSQQQWASEHGYIENENRAICKMESVNRDRPPAPDPIERLIRPPPSLARI</sequence>
<keyword evidence="3" id="KW-1185">Reference proteome</keyword>
<dbReference type="AlphaFoldDB" id="A0A9P5BSD8"/>
<evidence type="ECO:0000256" key="1">
    <source>
        <dbReference type="SAM" id="MobiDB-lite"/>
    </source>
</evidence>
<gene>
    <name evidence="2" type="ORF">CGCSCA2_v012397</name>
</gene>
<name>A0A9P5BSD8_COLSI</name>
<evidence type="ECO:0000313" key="2">
    <source>
        <dbReference type="EMBL" id="KAF4848176.1"/>
    </source>
</evidence>
<feature type="compositionally biased region" description="Basic and acidic residues" evidence="1">
    <location>
        <begin position="72"/>
        <end position="88"/>
    </location>
</feature>
<reference evidence="2" key="1">
    <citation type="submission" date="2019-06" db="EMBL/GenBank/DDBJ databases">
        <authorList>
            <person name="Gan P."/>
            <person name="Shirasu K."/>
        </authorList>
    </citation>
    <scope>NUCLEOTIDE SEQUENCE [LARGE SCALE GENOMIC DNA]</scope>
    <source>
        <strain evidence="2">CAD2</strain>
    </source>
</reference>
<dbReference type="OrthoDB" id="10454971at2759"/>